<dbReference type="PIRSF" id="PIRSF001456">
    <property type="entry name" value="Chorismate_synth"/>
    <property type="match status" value="1"/>
</dbReference>
<gene>
    <name evidence="11 13" type="primary">aroC</name>
    <name evidence="13" type="ORF">KSX_19260</name>
</gene>
<keyword evidence="9 11" id="KW-0057">Aromatic amino acid biosynthesis</keyword>
<evidence type="ECO:0000313" key="14">
    <source>
        <dbReference type="Proteomes" id="UP000612362"/>
    </source>
</evidence>
<sequence length="383" mass="41796">MFRFLTAGESHGPCLTIVVEGLPAGLPVEKALIDADLRRRQGGYGRGGRMKIEKDEIRFLSGVRHGKTLGSPITMQIENRDWVNWEERMSAAPVDAEMERVSRVRPGHADFTGAIKYGQDDVRNVIERSSSRETASRVAVGGLCRQFLAQFGIEIHSHVLSVVEVGYEEERGMTADAYSQEMWEAVEASPMRCARPELTEKMIERILEAKRAGDTCGGVFEVVAFGVPIGLGSYSQWDRRLSTRIGMALMSIPSTKGVEIGAGFGATRRTGSQVHDVLRRSEEGQWSHLTNNAGGIEGGISNGEPIVARVGIKPIPSLARPLPSVDLATGENIDQSRYERSDVCVVPAAGVVGEAMLAPVLTEALLEKYGGDSMDEMLRHFRS</sequence>
<feature type="binding site" evidence="11">
    <location>
        <position position="40"/>
    </location>
    <ligand>
        <name>NADP(+)</name>
        <dbReference type="ChEBI" id="CHEBI:58349"/>
    </ligand>
</feature>
<dbReference type="PANTHER" id="PTHR21085">
    <property type="entry name" value="CHORISMATE SYNTHASE"/>
    <property type="match status" value="1"/>
</dbReference>
<evidence type="ECO:0000256" key="8">
    <source>
        <dbReference type="ARBA" id="ARBA00022857"/>
    </source>
</evidence>
<dbReference type="GO" id="GO:0010181">
    <property type="term" value="F:FMN binding"/>
    <property type="evidence" value="ECO:0007669"/>
    <property type="project" value="TreeGrafter"/>
</dbReference>
<dbReference type="GO" id="GO:0009073">
    <property type="term" value="P:aromatic amino acid family biosynthetic process"/>
    <property type="evidence" value="ECO:0007669"/>
    <property type="project" value="UniProtKB-KW"/>
</dbReference>
<name>A0A8J3HZB7_9CHLR</name>
<evidence type="ECO:0000256" key="7">
    <source>
        <dbReference type="ARBA" id="ARBA00022827"/>
    </source>
</evidence>
<feature type="binding site" evidence="11">
    <location>
        <position position="340"/>
    </location>
    <ligand>
        <name>FMN</name>
        <dbReference type="ChEBI" id="CHEBI:58210"/>
    </ligand>
</feature>
<dbReference type="CDD" id="cd07304">
    <property type="entry name" value="Chorismate_synthase"/>
    <property type="match status" value="1"/>
</dbReference>
<dbReference type="AlphaFoldDB" id="A0A8J3HZB7"/>
<dbReference type="UniPathway" id="UPA00053">
    <property type="reaction ID" value="UER00090"/>
</dbReference>
<dbReference type="GO" id="GO:0008652">
    <property type="term" value="P:amino acid biosynthetic process"/>
    <property type="evidence" value="ECO:0007669"/>
    <property type="project" value="UniProtKB-KW"/>
</dbReference>
<dbReference type="InterPro" id="IPR020541">
    <property type="entry name" value="Chorismate_synthase_CS"/>
</dbReference>
<dbReference type="Proteomes" id="UP000612362">
    <property type="component" value="Unassembled WGS sequence"/>
</dbReference>
<evidence type="ECO:0000256" key="5">
    <source>
        <dbReference type="ARBA" id="ARBA00022630"/>
    </source>
</evidence>
<dbReference type="EC" id="4.2.3.5" evidence="3 11"/>
<reference evidence="13" key="1">
    <citation type="submission" date="2020-10" db="EMBL/GenBank/DDBJ databases">
        <title>Taxonomic study of unclassified bacteria belonging to the class Ktedonobacteria.</title>
        <authorList>
            <person name="Yabe S."/>
            <person name="Wang C.M."/>
            <person name="Zheng Y."/>
            <person name="Sakai Y."/>
            <person name="Cavaletti L."/>
            <person name="Monciardini P."/>
            <person name="Donadio S."/>
        </authorList>
    </citation>
    <scope>NUCLEOTIDE SEQUENCE</scope>
    <source>
        <strain evidence="13">SOSP1-1</strain>
    </source>
</reference>
<feature type="binding site" evidence="11">
    <location>
        <begin position="128"/>
        <end position="130"/>
    </location>
    <ligand>
        <name>FMN</name>
        <dbReference type="ChEBI" id="CHEBI:58210"/>
    </ligand>
</feature>
<dbReference type="Gene3D" id="3.60.150.10">
    <property type="entry name" value="Chorismate synthase AroC"/>
    <property type="match status" value="1"/>
</dbReference>
<feature type="binding site" evidence="11">
    <location>
        <position position="46"/>
    </location>
    <ligand>
        <name>NADP(+)</name>
        <dbReference type="ChEBI" id="CHEBI:58349"/>
    </ligand>
</feature>
<dbReference type="PROSITE" id="PS00787">
    <property type="entry name" value="CHORISMATE_SYNTHASE_1"/>
    <property type="match status" value="1"/>
</dbReference>
<keyword evidence="6 11" id="KW-0288">FMN</keyword>
<dbReference type="EMBL" id="BNJF01000001">
    <property type="protein sequence ID" value="GHO43763.1"/>
    <property type="molecule type" value="Genomic_DNA"/>
</dbReference>
<keyword evidence="7 11" id="KW-0274">FAD</keyword>
<keyword evidence="10 11" id="KW-0456">Lyase</keyword>
<evidence type="ECO:0000256" key="12">
    <source>
        <dbReference type="RuleBase" id="RU000605"/>
    </source>
</evidence>
<dbReference type="SUPFAM" id="SSF103263">
    <property type="entry name" value="Chorismate synthase, AroC"/>
    <property type="match status" value="1"/>
</dbReference>
<dbReference type="NCBIfam" id="TIGR00033">
    <property type="entry name" value="aroC"/>
    <property type="match status" value="1"/>
</dbReference>
<dbReference type="NCBIfam" id="NF003793">
    <property type="entry name" value="PRK05382.1"/>
    <property type="match status" value="1"/>
</dbReference>
<keyword evidence="8 11" id="KW-0521">NADP</keyword>
<dbReference type="GO" id="GO:0009423">
    <property type="term" value="P:chorismate biosynthetic process"/>
    <property type="evidence" value="ECO:0007669"/>
    <property type="project" value="UniProtKB-UniRule"/>
</dbReference>
<evidence type="ECO:0000256" key="10">
    <source>
        <dbReference type="ARBA" id="ARBA00023239"/>
    </source>
</evidence>
<comment type="cofactor">
    <cofactor evidence="11 12">
        <name>FMNH2</name>
        <dbReference type="ChEBI" id="CHEBI:57618"/>
    </cofactor>
    <text evidence="11 12">Reduced FMN (FMNH(2)).</text>
</comment>
<feature type="binding site" evidence="11">
    <location>
        <begin position="313"/>
        <end position="317"/>
    </location>
    <ligand>
        <name>FMN</name>
        <dbReference type="ChEBI" id="CHEBI:58210"/>
    </ligand>
</feature>
<dbReference type="PANTHER" id="PTHR21085:SF0">
    <property type="entry name" value="CHORISMATE SYNTHASE"/>
    <property type="match status" value="1"/>
</dbReference>
<comment type="caution">
    <text evidence="11">Lacks conserved residue(s) required for the propagation of feature annotation.</text>
</comment>
<evidence type="ECO:0000313" key="13">
    <source>
        <dbReference type="EMBL" id="GHO43763.1"/>
    </source>
</evidence>
<comment type="caution">
    <text evidence="13">The sequence shown here is derived from an EMBL/GenBank/DDBJ whole genome shotgun (WGS) entry which is preliminary data.</text>
</comment>
<evidence type="ECO:0000256" key="6">
    <source>
        <dbReference type="ARBA" id="ARBA00022643"/>
    </source>
</evidence>
<comment type="catalytic activity">
    <reaction evidence="11 12">
        <text>5-O-(1-carboxyvinyl)-3-phosphoshikimate = chorismate + phosphate</text>
        <dbReference type="Rhea" id="RHEA:21020"/>
        <dbReference type="ChEBI" id="CHEBI:29748"/>
        <dbReference type="ChEBI" id="CHEBI:43474"/>
        <dbReference type="ChEBI" id="CHEBI:57701"/>
        <dbReference type="EC" id="4.2.3.5"/>
    </reaction>
</comment>
<dbReference type="GO" id="GO:0004107">
    <property type="term" value="F:chorismate synthase activity"/>
    <property type="evidence" value="ECO:0007669"/>
    <property type="project" value="UniProtKB-UniRule"/>
</dbReference>
<evidence type="ECO:0000256" key="9">
    <source>
        <dbReference type="ARBA" id="ARBA00023141"/>
    </source>
</evidence>
<evidence type="ECO:0000256" key="2">
    <source>
        <dbReference type="ARBA" id="ARBA00008014"/>
    </source>
</evidence>
<dbReference type="RefSeq" id="WP_220193221.1">
    <property type="nucleotide sequence ID" value="NZ_BNJF01000001.1"/>
</dbReference>
<evidence type="ECO:0000256" key="3">
    <source>
        <dbReference type="ARBA" id="ARBA00013036"/>
    </source>
</evidence>
<comment type="similarity">
    <text evidence="2 11 12">Belongs to the chorismate synthase family.</text>
</comment>
<dbReference type="InterPro" id="IPR000453">
    <property type="entry name" value="Chorismate_synth"/>
</dbReference>
<evidence type="ECO:0000256" key="4">
    <source>
        <dbReference type="ARBA" id="ARBA00022605"/>
    </source>
</evidence>
<comment type="subunit">
    <text evidence="11">Homotetramer.</text>
</comment>
<comment type="function">
    <text evidence="11">Catalyzes the anti-1,4-elimination of the C-3 phosphate and the C-6 proR hydrogen from 5-enolpyruvylshikimate-3-phosphate (EPSP) to yield chorismate, which is the branch point compound that serves as the starting substrate for the three terminal pathways of aromatic amino acid biosynthesis. This reaction introduces a second double bond into the aromatic ring system.</text>
</comment>
<evidence type="ECO:0000256" key="1">
    <source>
        <dbReference type="ARBA" id="ARBA00005044"/>
    </source>
</evidence>
<dbReference type="HAMAP" id="MF_00300">
    <property type="entry name" value="Chorismate_synth"/>
    <property type="match status" value="1"/>
</dbReference>
<protein>
    <recommendedName>
        <fullName evidence="3 11">Chorismate synthase</fullName>
        <shortName evidence="11">CS</shortName>
        <ecNumber evidence="3 11">4.2.3.5</ecNumber>
    </recommendedName>
    <alternativeName>
        <fullName evidence="11">5-enolpyruvylshikimate-3-phosphate phospholyase</fullName>
    </alternativeName>
</protein>
<feature type="binding site" evidence="11">
    <location>
        <position position="298"/>
    </location>
    <ligand>
        <name>FMN</name>
        <dbReference type="ChEBI" id="CHEBI:58210"/>
    </ligand>
</feature>
<dbReference type="GO" id="GO:0005829">
    <property type="term" value="C:cytosol"/>
    <property type="evidence" value="ECO:0007669"/>
    <property type="project" value="TreeGrafter"/>
</dbReference>
<keyword evidence="14" id="KW-1185">Reference proteome</keyword>
<keyword evidence="5 11" id="KW-0285">Flavoprotein</keyword>
<evidence type="ECO:0000256" key="11">
    <source>
        <dbReference type="HAMAP-Rule" id="MF_00300"/>
    </source>
</evidence>
<dbReference type="Pfam" id="PF01264">
    <property type="entry name" value="Chorismate_synt"/>
    <property type="match status" value="1"/>
</dbReference>
<comment type="pathway">
    <text evidence="1 11 12">Metabolic intermediate biosynthesis; chorismate biosynthesis; chorismate from D-erythrose 4-phosphate and phosphoenolpyruvate: step 7/7.</text>
</comment>
<keyword evidence="4 11" id="KW-0028">Amino-acid biosynthesis</keyword>
<accession>A0A8J3HZB7</accession>
<dbReference type="InterPro" id="IPR035904">
    <property type="entry name" value="Chorismate_synth_AroC_sf"/>
</dbReference>
<dbReference type="PROSITE" id="PS00789">
    <property type="entry name" value="CHORISMATE_SYNTHASE_3"/>
    <property type="match status" value="1"/>
</dbReference>
<dbReference type="FunFam" id="3.60.150.10:FF:000002">
    <property type="entry name" value="Chorismate synthase"/>
    <property type="match status" value="1"/>
</dbReference>
<proteinExistence type="inferred from homology"/>
<organism evidence="13 14">
    <name type="scientific">Ktedonospora formicarum</name>
    <dbReference type="NCBI Taxonomy" id="2778364"/>
    <lineage>
        <taxon>Bacteria</taxon>
        <taxon>Bacillati</taxon>
        <taxon>Chloroflexota</taxon>
        <taxon>Ktedonobacteria</taxon>
        <taxon>Ktedonobacterales</taxon>
        <taxon>Ktedonobacteraceae</taxon>
        <taxon>Ktedonospora</taxon>
    </lineage>
</organism>